<organism evidence="3 4">
    <name type="scientific">Parachaetomium inaequale</name>
    <dbReference type="NCBI Taxonomy" id="2588326"/>
    <lineage>
        <taxon>Eukaryota</taxon>
        <taxon>Fungi</taxon>
        <taxon>Dikarya</taxon>
        <taxon>Ascomycota</taxon>
        <taxon>Pezizomycotina</taxon>
        <taxon>Sordariomycetes</taxon>
        <taxon>Sordariomycetidae</taxon>
        <taxon>Sordariales</taxon>
        <taxon>Chaetomiaceae</taxon>
        <taxon>Parachaetomium</taxon>
    </lineage>
</organism>
<feature type="transmembrane region" description="Helical" evidence="2">
    <location>
        <begin position="12"/>
        <end position="37"/>
    </location>
</feature>
<keyword evidence="2" id="KW-0812">Transmembrane</keyword>
<dbReference type="Pfam" id="PF11374">
    <property type="entry name" value="DUF3176"/>
    <property type="match status" value="1"/>
</dbReference>
<feature type="compositionally biased region" description="Low complexity" evidence="1">
    <location>
        <begin position="176"/>
        <end position="185"/>
    </location>
</feature>
<evidence type="ECO:0000256" key="1">
    <source>
        <dbReference type="SAM" id="MobiDB-lite"/>
    </source>
</evidence>
<feature type="region of interest" description="Disordered" evidence="1">
    <location>
        <begin position="163"/>
        <end position="191"/>
    </location>
</feature>
<dbReference type="PANTHER" id="PTHR35394">
    <property type="entry name" value="DUF3176 DOMAIN-CONTAINING PROTEIN"/>
    <property type="match status" value="1"/>
</dbReference>
<keyword evidence="2" id="KW-0472">Membrane</keyword>
<feature type="transmembrane region" description="Helical" evidence="2">
    <location>
        <begin position="598"/>
        <end position="620"/>
    </location>
</feature>
<feature type="transmembrane region" description="Helical" evidence="2">
    <location>
        <begin position="49"/>
        <end position="70"/>
    </location>
</feature>
<accession>A0AAN6PE04</accession>
<keyword evidence="4" id="KW-1185">Reference proteome</keyword>
<dbReference type="PANTHER" id="PTHR35394:SF5">
    <property type="entry name" value="DUF3176 DOMAIN-CONTAINING PROTEIN"/>
    <property type="match status" value="1"/>
</dbReference>
<feature type="transmembrane region" description="Helical" evidence="2">
    <location>
        <begin position="115"/>
        <end position="134"/>
    </location>
</feature>
<evidence type="ECO:0000313" key="4">
    <source>
        <dbReference type="Proteomes" id="UP001303115"/>
    </source>
</evidence>
<gene>
    <name evidence="3" type="ORF">C8A01DRAFT_16797</name>
</gene>
<evidence type="ECO:0000256" key="2">
    <source>
        <dbReference type="SAM" id="Phobius"/>
    </source>
</evidence>
<protein>
    <submittedName>
        <fullName evidence="3">Uncharacterized protein</fullName>
    </submittedName>
</protein>
<dbReference type="InterPro" id="IPR021514">
    <property type="entry name" value="DUF3176"/>
</dbReference>
<keyword evidence="2" id="KW-1133">Transmembrane helix</keyword>
<dbReference type="AlphaFoldDB" id="A0AAN6PE04"/>
<evidence type="ECO:0000313" key="3">
    <source>
        <dbReference type="EMBL" id="KAK4039161.1"/>
    </source>
</evidence>
<dbReference type="Proteomes" id="UP001303115">
    <property type="component" value="Unassembled WGS sequence"/>
</dbReference>
<sequence>MFTSPTKMRWTAWVWEYSAVLGSIASFAAMVAVLASFNGKEVIAWKGVTLNAVVSILSLAVKASLAFVLAECMAQWKWILFVREPRPLMDFERIDAATRGPLGSLRVLTKTKGPLALQFGAILTLLIIGLDPFAQQLMQFRSDFEEESSASVLIARTNWYNMGTAPTNPPDPPNQPNSTNSSDPTHGYTVKPELPLSMQSAVLAGLSRTPEEVEQEVLVQCPTSNCTWAPFNTLGVCHRCNNVTADLRRVDGRDSRFVEILDATFGPIVYGSVDGRPLGLQEVRPFDVPTTAYSLSNGHFIANGNGCSLDDHSRECDIKLPGTNGVVGLKRYTITSFGTGNPNKTNTMKDIDTLIWSMSVISPNVGEFSASPVWPNVTMQAMECAIYYCVKKVTSSMESNQLFENITEVHTVQDPDSWQRIGNNSEDSQFPPFVPPPGNLEFDPLYSLASYSDLHLNDPSTNEPYKVNDDSVKSISAYFRSLFLANFSRDVPVPGMADELEKLLHKGAVGVNGASFTPPPSQTGKVRVEVTPLALKNLWTWTRYNMTRTFYTLATSMTNEMRRNSEAETNPNLGQDTEGTMKMKGNQRIWTVRYEIQWAWIALHGITLLLGVVFLGITLWNSGTGGAEPVPLWKSSTLATIRRGYQIGAALEGANTVQEMESAARKAYVKVPSGDVEESTACIYEDHASAAGCPDR</sequence>
<dbReference type="EMBL" id="MU854408">
    <property type="protein sequence ID" value="KAK4039161.1"/>
    <property type="molecule type" value="Genomic_DNA"/>
</dbReference>
<reference evidence="4" key="1">
    <citation type="journal article" date="2023" name="Mol. Phylogenet. Evol.">
        <title>Genome-scale phylogeny and comparative genomics of the fungal order Sordariales.</title>
        <authorList>
            <person name="Hensen N."/>
            <person name="Bonometti L."/>
            <person name="Westerberg I."/>
            <person name="Brannstrom I.O."/>
            <person name="Guillou S."/>
            <person name="Cros-Aarteil S."/>
            <person name="Calhoun S."/>
            <person name="Haridas S."/>
            <person name="Kuo A."/>
            <person name="Mondo S."/>
            <person name="Pangilinan J."/>
            <person name="Riley R."/>
            <person name="LaButti K."/>
            <person name="Andreopoulos B."/>
            <person name="Lipzen A."/>
            <person name="Chen C."/>
            <person name="Yan M."/>
            <person name="Daum C."/>
            <person name="Ng V."/>
            <person name="Clum A."/>
            <person name="Steindorff A."/>
            <person name="Ohm R.A."/>
            <person name="Martin F."/>
            <person name="Silar P."/>
            <person name="Natvig D.O."/>
            <person name="Lalanne C."/>
            <person name="Gautier V."/>
            <person name="Ament-Velasquez S.L."/>
            <person name="Kruys A."/>
            <person name="Hutchinson M.I."/>
            <person name="Powell A.J."/>
            <person name="Barry K."/>
            <person name="Miller A.N."/>
            <person name="Grigoriev I.V."/>
            <person name="Debuchy R."/>
            <person name="Gladieux P."/>
            <person name="Hiltunen Thoren M."/>
            <person name="Johannesson H."/>
        </authorList>
    </citation>
    <scope>NUCLEOTIDE SEQUENCE [LARGE SCALE GENOMIC DNA]</scope>
    <source>
        <strain evidence="4">CBS 284.82</strain>
    </source>
</reference>
<name>A0AAN6PE04_9PEZI</name>
<proteinExistence type="predicted"/>
<comment type="caution">
    <text evidence="3">The sequence shown here is derived from an EMBL/GenBank/DDBJ whole genome shotgun (WGS) entry which is preliminary data.</text>
</comment>